<comment type="caution">
    <text evidence="6">The sequence shown here is derived from an EMBL/GenBank/DDBJ whole genome shotgun (WGS) entry which is preliminary data.</text>
</comment>
<sequence>MVDHHNLAESSAVGVTAVVLVISTFISLYQIVSYARNMKYKSAQIACMLLFTTPMIVGWSAWASLYVGEELKNLDSLVTIDKAFCITMFLILTEMLLGWTESNGKYFYTKETEVRTIVNMKEAKWLLPCIKPSPLSTPDQALSYLWKVRIGTYQVVFVIITVTIITAALLIFDSEDFKIGDNNSNSVWLWLNSIRSISCAVALFYLVNYAFFAARIPELNDLKIRSKFYLIKLSMIFTEIQPLIISYCAGKGWIADTDDYSQEEITSWTNSLLLCSEMIIVGFIQILVFPVSDYDTPPSSRKFSTHGENSDRLLK</sequence>
<dbReference type="AlphaFoldDB" id="A0AAU9JGU1"/>
<dbReference type="Proteomes" id="UP001162131">
    <property type="component" value="Unassembled WGS sequence"/>
</dbReference>
<keyword evidence="4 5" id="KW-0472">Membrane</keyword>
<dbReference type="PANTHER" id="PTHR23423">
    <property type="entry name" value="ORGANIC SOLUTE TRANSPORTER-RELATED"/>
    <property type="match status" value="1"/>
</dbReference>
<evidence type="ECO:0000256" key="3">
    <source>
        <dbReference type="ARBA" id="ARBA00022989"/>
    </source>
</evidence>
<feature type="transmembrane region" description="Helical" evidence="5">
    <location>
        <begin position="77"/>
        <end position="97"/>
    </location>
</feature>
<feature type="transmembrane region" description="Helical" evidence="5">
    <location>
        <begin position="12"/>
        <end position="32"/>
    </location>
</feature>
<dbReference type="SMART" id="SM01417">
    <property type="entry name" value="Solute_trans_a"/>
    <property type="match status" value="1"/>
</dbReference>
<evidence type="ECO:0000256" key="5">
    <source>
        <dbReference type="SAM" id="Phobius"/>
    </source>
</evidence>
<evidence type="ECO:0000256" key="1">
    <source>
        <dbReference type="ARBA" id="ARBA00004141"/>
    </source>
</evidence>
<evidence type="ECO:0000313" key="6">
    <source>
        <dbReference type="EMBL" id="CAG9324888.1"/>
    </source>
</evidence>
<dbReference type="GO" id="GO:0016020">
    <property type="term" value="C:membrane"/>
    <property type="evidence" value="ECO:0007669"/>
    <property type="project" value="UniProtKB-SubCell"/>
</dbReference>
<keyword evidence="2 5" id="KW-0812">Transmembrane</keyword>
<evidence type="ECO:0000256" key="4">
    <source>
        <dbReference type="ARBA" id="ARBA00023136"/>
    </source>
</evidence>
<keyword evidence="7" id="KW-1185">Reference proteome</keyword>
<organism evidence="6 7">
    <name type="scientific">Blepharisma stoltei</name>
    <dbReference type="NCBI Taxonomy" id="1481888"/>
    <lineage>
        <taxon>Eukaryota</taxon>
        <taxon>Sar</taxon>
        <taxon>Alveolata</taxon>
        <taxon>Ciliophora</taxon>
        <taxon>Postciliodesmatophora</taxon>
        <taxon>Heterotrichea</taxon>
        <taxon>Heterotrichida</taxon>
        <taxon>Blepharismidae</taxon>
        <taxon>Blepharisma</taxon>
    </lineage>
</organism>
<evidence type="ECO:0000313" key="7">
    <source>
        <dbReference type="Proteomes" id="UP001162131"/>
    </source>
</evidence>
<dbReference type="InterPro" id="IPR005178">
    <property type="entry name" value="Ostalpha/TMEM184C"/>
</dbReference>
<evidence type="ECO:0000256" key="2">
    <source>
        <dbReference type="ARBA" id="ARBA00022692"/>
    </source>
</evidence>
<feature type="transmembrane region" description="Helical" evidence="5">
    <location>
        <begin position="150"/>
        <end position="172"/>
    </location>
</feature>
<protein>
    <submittedName>
        <fullName evidence="6">Uncharacterized protein</fullName>
    </submittedName>
</protein>
<accession>A0AAU9JGU1</accession>
<gene>
    <name evidence="6" type="ORF">BSTOLATCC_MIC37637</name>
</gene>
<name>A0AAU9JGU1_9CILI</name>
<keyword evidence="3 5" id="KW-1133">Transmembrane helix</keyword>
<feature type="transmembrane region" description="Helical" evidence="5">
    <location>
        <begin position="44"/>
        <end position="65"/>
    </location>
</feature>
<comment type="subcellular location">
    <subcellularLocation>
        <location evidence="1">Membrane</location>
        <topology evidence="1">Multi-pass membrane protein</topology>
    </subcellularLocation>
</comment>
<proteinExistence type="predicted"/>
<dbReference type="Pfam" id="PF03619">
    <property type="entry name" value="Solute_trans_a"/>
    <property type="match status" value="1"/>
</dbReference>
<feature type="transmembrane region" description="Helical" evidence="5">
    <location>
        <begin position="267"/>
        <end position="291"/>
    </location>
</feature>
<feature type="transmembrane region" description="Helical" evidence="5">
    <location>
        <begin position="187"/>
        <end position="207"/>
    </location>
</feature>
<dbReference type="EMBL" id="CAJZBQ010000037">
    <property type="protein sequence ID" value="CAG9324888.1"/>
    <property type="molecule type" value="Genomic_DNA"/>
</dbReference>
<reference evidence="6" key="1">
    <citation type="submission" date="2021-09" db="EMBL/GenBank/DDBJ databases">
        <authorList>
            <consortium name="AG Swart"/>
            <person name="Singh M."/>
            <person name="Singh A."/>
            <person name="Seah K."/>
            <person name="Emmerich C."/>
        </authorList>
    </citation>
    <scope>NUCLEOTIDE SEQUENCE</scope>
    <source>
        <strain evidence="6">ATCC30299</strain>
    </source>
</reference>